<protein>
    <recommendedName>
        <fullName evidence="3">CopG-like ribbon-helix-helix domain-containing protein</fullName>
    </recommendedName>
</protein>
<feature type="region of interest" description="Disordered" evidence="1">
    <location>
        <begin position="42"/>
        <end position="62"/>
    </location>
</feature>
<reference evidence="2" key="1">
    <citation type="submission" date="2020-02" db="EMBL/GenBank/DDBJ databases">
        <authorList>
            <person name="Meier V. D."/>
        </authorList>
    </citation>
    <scope>NUCLEOTIDE SEQUENCE</scope>
    <source>
        <strain evidence="2">AVDCRST_MAG93</strain>
    </source>
</reference>
<organism evidence="2">
    <name type="scientific">uncultured Chloroflexia bacterium</name>
    <dbReference type="NCBI Taxonomy" id="1672391"/>
    <lineage>
        <taxon>Bacteria</taxon>
        <taxon>Bacillati</taxon>
        <taxon>Chloroflexota</taxon>
        <taxon>Chloroflexia</taxon>
        <taxon>environmental samples</taxon>
    </lineage>
</organism>
<proteinExistence type="predicted"/>
<evidence type="ECO:0008006" key="3">
    <source>
        <dbReference type="Google" id="ProtNLM"/>
    </source>
</evidence>
<dbReference type="EMBL" id="CADCTR010000526">
    <property type="protein sequence ID" value="CAA9246655.1"/>
    <property type="molecule type" value="Genomic_DNA"/>
</dbReference>
<dbReference type="AlphaFoldDB" id="A0A6J4IAH7"/>
<sequence>MRCATVALPDELKDALETYRRSQEVPLALTAMTQAALQEYLERRRVSVPPSPRSRRSSPSGR</sequence>
<gene>
    <name evidence="2" type="ORF">AVDCRST_MAG93-1559</name>
</gene>
<evidence type="ECO:0000256" key="1">
    <source>
        <dbReference type="SAM" id="MobiDB-lite"/>
    </source>
</evidence>
<name>A0A6J4IAH7_9CHLR</name>
<accession>A0A6J4IAH7</accession>
<evidence type="ECO:0000313" key="2">
    <source>
        <dbReference type="EMBL" id="CAA9246655.1"/>
    </source>
</evidence>